<protein>
    <recommendedName>
        <fullName evidence="4">Kinase</fullName>
        <ecNumber evidence="4">2.7.-.-</ecNumber>
    </recommendedName>
</protein>
<dbReference type="InterPro" id="IPR005522">
    <property type="entry name" value="IPK"/>
</dbReference>
<dbReference type="EMBL" id="CH991563">
    <property type="protein sequence ID" value="EDQ86817.1"/>
    <property type="molecule type" value="Genomic_DNA"/>
</dbReference>
<comment type="similarity">
    <text evidence="1 4">Belongs to the inositol phosphokinase (IPK) family.</text>
</comment>
<organism evidence="6 7">
    <name type="scientific">Monosiga brevicollis</name>
    <name type="common">Choanoflagellate</name>
    <dbReference type="NCBI Taxonomy" id="81824"/>
    <lineage>
        <taxon>Eukaryota</taxon>
        <taxon>Choanoflagellata</taxon>
        <taxon>Craspedida</taxon>
        <taxon>Salpingoecidae</taxon>
        <taxon>Monosiga</taxon>
    </lineage>
</organism>
<evidence type="ECO:0000256" key="3">
    <source>
        <dbReference type="ARBA" id="ARBA00022777"/>
    </source>
</evidence>
<dbReference type="GO" id="GO:0000828">
    <property type="term" value="F:inositol hexakisphosphate kinase activity"/>
    <property type="evidence" value="ECO:0000318"/>
    <property type="project" value="GO_Central"/>
</dbReference>
<dbReference type="RefSeq" id="XP_001748362.1">
    <property type="nucleotide sequence ID" value="XM_001748310.1"/>
</dbReference>
<feature type="compositionally biased region" description="Polar residues" evidence="5">
    <location>
        <begin position="402"/>
        <end position="411"/>
    </location>
</feature>
<feature type="compositionally biased region" description="Acidic residues" evidence="5">
    <location>
        <begin position="295"/>
        <end position="306"/>
    </location>
</feature>
<gene>
    <name evidence="6" type="ORF">MONBRDRAFT_27968</name>
</gene>
<keyword evidence="2 4" id="KW-0808">Transferase</keyword>
<feature type="region of interest" description="Disordered" evidence="5">
    <location>
        <begin position="136"/>
        <end position="306"/>
    </location>
</feature>
<dbReference type="Pfam" id="PF03770">
    <property type="entry name" value="IPK"/>
    <property type="match status" value="1"/>
</dbReference>
<dbReference type="PANTHER" id="PTHR12400">
    <property type="entry name" value="INOSITOL POLYPHOSPHATE KINASE"/>
    <property type="match status" value="1"/>
</dbReference>
<keyword evidence="3 4" id="KW-0418">Kinase</keyword>
<dbReference type="KEGG" id="mbr:MONBRDRAFT_27968"/>
<dbReference type="GeneID" id="5893672"/>
<dbReference type="Gene3D" id="3.30.470.160">
    <property type="entry name" value="Inositol polyphosphate kinase"/>
    <property type="match status" value="1"/>
</dbReference>
<reference evidence="6 7" key="1">
    <citation type="journal article" date="2008" name="Nature">
        <title>The genome of the choanoflagellate Monosiga brevicollis and the origin of metazoans.</title>
        <authorList>
            <consortium name="JGI Sequencing"/>
            <person name="King N."/>
            <person name="Westbrook M.J."/>
            <person name="Young S.L."/>
            <person name="Kuo A."/>
            <person name="Abedin M."/>
            <person name="Chapman J."/>
            <person name="Fairclough S."/>
            <person name="Hellsten U."/>
            <person name="Isogai Y."/>
            <person name="Letunic I."/>
            <person name="Marr M."/>
            <person name="Pincus D."/>
            <person name="Putnam N."/>
            <person name="Rokas A."/>
            <person name="Wright K.J."/>
            <person name="Zuzow R."/>
            <person name="Dirks W."/>
            <person name="Good M."/>
            <person name="Goodstein D."/>
            <person name="Lemons D."/>
            <person name="Li W."/>
            <person name="Lyons J.B."/>
            <person name="Morris A."/>
            <person name="Nichols S."/>
            <person name="Richter D.J."/>
            <person name="Salamov A."/>
            <person name="Bork P."/>
            <person name="Lim W.A."/>
            <person name="Manning G."/>
            <person name="Miller W.T."/>
            <person name="McGinnis W."/>
            <person name="Shapiro H."/>
            <person name="Tjian R."/>
            <person name="Grigoriev I.V."/>
            <person name="Rokhsar D."/>
        </authorList>
    </citation>
    <scope>NUCLEOTIDE SEQUENCE [LARGE SCALE GENOMIC DNA]</scope>
    <source>
        <strain evidence="7">MX1 / ATCC 50154</strain>
    </source>
</reference>
<dbReference type="AlphaFoldDB" id="A9V6J5"/>
<dbReference type="EC" id="2.7.-.-" evidence="4"/>
<evidence type="ECO:0000313" key="7">
    <source>
        <dbReference type="Proteomes" id="UP000001357"/>
    </source>
</evidence>
<dbReference type="GO" id="GO:0005634">
    <property type="term" value="C:nucleus"/>
    <property type="evidence" value="ECO:0000318"/>
    <property type="project" value="GO_Central"/>
</dbReference>
<dbReference type="eggNOG" id="KOG1621">
    <property type="taxonomic scope" value="Eukaryota"/>
</dbReference>
<dbReference type="InterPro" id="IPR038286">
    <property type="entry name" value="IPK_sf"/>
</dbReference>
<dbReference type="STRING" id="81824.A9V6J5"/>
<feature type="compositionally biased region" description="Polar residues" evidence="5">
    <location>
        <begin position="367"/>
        <end position="378"/>
    </location>
</feature>
<dbReference type="GO" id="GO:0046854">
    <property type="term" value="P:phosphatidylinositol phosphate biosynthetic process"/>
    <property type="evidence" value="ECO:0000318"/>
    <property type="project" value="GO_Central"/>
</dbReference>
<sequence>MPLSVEVKEALQPAFASRPITYVLMAESTAHERHPRANQLFEEYTPPAGGPRHRSSHGFQFWQMRRDSCASTEDDDIVGTGKLRRGSHPDNWLQSSHGFGIDFSDAFHRRRSSDTALTDMDLLQLAELVKASSMASGLGSDTCLTPQGSDGRRGSLMVSSITPVPGDTSLGSPSNLDPPAIRFSDSSNGSRRFPGAGRHSRTHGSTSSIGLGTGVPLEPRPSMDSTSSQCTLRPPSLSFSGPATTSDEHELGLGVPLEGQLGDPFSVPDAQVVPRHDGSTLSSVPDAGAGANADTDADIDADDDDDGADSVCLDNGSCGVQLTRCLSPGHVRRYYQRRAYDQTDQPDMSSTLQPRPPPRSPTASSPHNVSSPSEGSTQDSHESRQDDASSELDDMEMERPTSAATTAGSNDIQTLINLNGSEFVSPRSSADFDEECFSDDSLASGCSSDAIGFVQPRRVSKSPHSDGFKVDVDGQWIFKQANTTEQVVFEQLRHHKSLQLFVPAYDGVIMTNGKGYLKLQNLVAGCSHANIMDVKMGVRTFLEADVARSKPRLDLLNKLVAIDPEEPTEEEKQVGITKMRYMQFREQLSSSAALGFRIEGIHRHGEAEETKFNYKTLKDREDIVERLGYFVQGCGAIREGYVRRLRELRAALLASDWFRHTEIIGSSLLFVHDGNLPGGAWMIDFAKTCYRPGEPVDHGVQWEPDCGSREDGYILGLDNLIECFQSVPV</sequence>
<dbReference type="GO" id="GO:0005737">
    <property type="term" value="C:cytoplasm"/>
    <property type="evidence" value="ECO:0000318"/>
    <property type="project" value="GO_Central"/>
</dbReference>
<keyword evidence="7" id="KW-1185">Reference proteome</keyword>
<feature type="compositionally biased region" description="Polar residues" evidence="5">
    <location>
        <begin position="223"/>
        <end position="245"/>
    </location>
</feature>
<evidence type="ECO:0000256" key="5">
    <source>
        <dbReference type="SAM" id="MobiDB-lite"/>
    </source>
</evidence>
<dbReference type="Proteomes" id="UP000001357">
    <property type="component" value="Unassembled WGS sequence"/>
</dbReference>
<name>A9V6J5_MONBE</name>
<feature type="region of interest" description="Disordered" evidence="5">
    <location>
        <begin position="339"/>
        <end position="411"/>
    </location>
</feature>
<dbReference type="InParanoid" id="A9V6J5"/>
<evidence type="ECO:0000256" key="2">
    <source>
        <dbReference type="ARBA" id="ARBA00022679"/>
    </source>
</evidence>
<proteinExistence type="inferred from homology"/>
<dbReference type="GO" id="GO:0032958">
    <property type="term" value="P:inositol phosphate biosynthetic process"/>
    <property type="evidence" value="ECO:0000318"/>
    <property type="project" value="GO_Central"/>
</dbReference>
<evidence type="ECO:0000256" key="4">
    <source>
        <dbReference type="RuleBase" id="RU363090"/>
    </source>
</evidence>
<accession>A9V6J5</accession>
<evidence type="ECO:0000256" key="1">
    <source>
        <dbReference type="ARBA" id="ARBA00007374"/>
    </source>
</evidence>
<evidence type="ECO:0000313" key="6">
    <source>
        <dbReference type="EMBL" id="EDQ86817.1"/>
    </source>
</evidence>
<dbReference type="PANTHER" id="PTHR12400:SF55">
    <property type="entry name" value="INOSITOL-TRISPHOSPHATE 3-KINASE A"/>
    <property type="match status" value="1"/>
</dbReference>
<dbReference type="SUPFAM" id="SSF56104">
    <property type="entry name" value="SAICAR synthase-like"/>
    <property type="match status" value="1"/>
</dbReference>